<dbReference type="PANTHER" id="PTHR44147">
    <property type="entry name" value="DEHYDROGENASE/REDUCTASE SDR FAMILY MEMBER 1"/>
    <property type="match status" value="1"/>
</dbReference>
<dbReference type="RefSeq" id="WP_156694753.1">
    <property type="nucleotide sequence ID" value="NZ_CP034279.1"/>
</dbReference>
<gene>
    <name evidence="1" type="ORF">EIZ62_24160</name>
</gene>
<dbReference type="EMBL" id="CP034279">
    <property type="protein sequence ID" value="QGV80987.1"/>
    <property type="molecule type" value="Genomic_DNA"/>
</dbReference>
<dbReference type="SUPFAM" id="SSF51735">
    <property type="entry name" value="NAD(P)-binding Rossmann-fold domains"/>
    <property type="match status" value="1"/>
</dbReference>
<dbReference type="PRINTS" id="PR00081">
    <property type="entry name" value="GDHRDH"/>
</dbReference>
<dbReference type="KEGG" id="sfic:EIZ62_24160"/>
<keyword evidence="2" id="KW-1185">Reference proteome</keyword>
<dbReference type="NCBIfam" id="NF006159">
    <property type="entry name" value="PRK08303.1"/>
    <property type="match status" value="1"/>
</dbReference>
<reference evidence="1 2" key="1">
    <citation type="submission" date="2018-12" db="EMBL/GenBank/DDBJ databases">
        <title>Complete genome sequence of Streptomyces ficellus NRRL8067, the producer of ficellomycin, feldamycin and nojirimycin.</title>
        <authorList>
            <person name="Zhang H."/>
            <person name="Yue R."/>
            <person name="Liu Y."/>
            <person name="Li M."/>
            <person name="Mu H."/>
            <person name="Zhang J."/>
        </authorList>
    </citation>
    <scope>NUCLEOTIDE SEQUENCE [LARGE SCALE GENOMIC DNA]</scope>
    <source>
        <strain evidence="1 2">NRRL 8067</strain>
    </source>
</reference>
<dbReference type="PANTHER" id="PTHR44147:SF2">
    <property type="entry name" value="DEHYDROGENASE_REDUCTASE SDR FAMILY MEMBER 1"/>
    <property type="match status" value="1"/>
</dbReference>
<name>A0A6I6FIA1_9ACTN</name>
<dbReference type="AlphaFoldDB" id="A0A6I6FIA1"/>
<dbReference type="Pfam" id="PF13561">
    <property type="entry name" value="adh_short_C2"/>
    <property type="match status" value="1"/>
</dbReference>
<dbReference type="InterPro" id="IPR036291">
    <property type="entry name" value="NAD(P)-bd_dom_sf"/>
</dbReference>
<accession>A0A6I6FIA1</accession>
<proteinExistence type="predicted"/>
<organism evidence="1 2">
    <name type="scientific">Streptomyces ficellus</name>
    <dbReference type="NCBI Taxonomy" id="1977088"/>
    <lineage>
        <taxon>Bacteria</taxon>
        <taxon>Bacillati</taxon>
        <taxon>Actinomycetota</taxon>
        <taxon>Actinomycetes</taxon>
        <taxon>Kitasatosporales</taxon>
        <taxon>Streptomycetaceae</taxon>
        <taxon>Streptomyces</taxon>
    </lineage>
</organism>
<dbReference type="Gene3D" id="3.40.50.720">
    <property type="entry name" value="NAD(P)-binding Rossmann-like Domain"/>
    <property type="match status" value="1"/>
</dbReference>
<evidence type="ECO:0000313" key="2">
    <source>
        <dbReference type="Proteomes" id="UP000422572"/>
    </source>
</evidence>
<sequence>MTNDTPQRTPLAGTIALVAGATRGAGRAIAVQLGAAGATVYVTGRTTRTRVSEVGRPTETVEETAELVTAAGGEGIAVPTDHLVPDEVRALVTRIDRERGRLDVLVNSLWGGDHLIPWGRKMWDTDLEQGLRMLELGVRSHVITSSCALPLLVRNPGGLVVEMTDGTSEYNARFRENFYFDLAKNAPLRMAFSLGEDLKEVGGTAVALSPGYLRSEMMLDIYGVTEENWRDAVAREPHFAIAESPAYVGRAVAALAADPGRHRWNGRSLSSGQLAREYGFTDTDGSRPDGWAYFIDVVHGGKDATADDYR</sequence>
<dbReference type="OrthoDB" id="63584at2"/>
<protein>
    <submittedName>
        <fullName evidence="1">SDR family oxidoreductase</fullName>
    </submittedName>
</protein>
<evidence type="ECO:0000313" key="1">
    <source>
        <dbReference type="EMBL" id="QGV80987.1"/>
    </source>
</evidence>
<dbReference type="Proteomes" id="UP000422572">
    <property type="component" value="Chromosome"/>
</dbReference>
<dbReference type="InterPro" id="IPR002347">
    <property type="entry name" value="SDR_fam"/>
</dbReference>